<evidence type="ECO:0000256" key="6">
    <source>
        <dbReference type="ARBA" id="ARBA00023157"/>
    </source>
</evidence>
<accession>A0AAW0NHL4</accession>
<dbReference type="PROSITE" id="PS50835">
    <property type="entry name" value="IG_LIKE"/>
    <property type="match status" value="1"/>
</dbReference>
<dbReference type="PANTHER" id="PTHR47091">
    <property type="entry name" value="ALPHA-PROTEIN KINASE 2-RELATED"/>
    <property type="match status" value="1"/>
</dbReference>
<evidence type="ECO:0000256" key="7">
    <source>
        <dbReference type="ARBA" id="ARBA00023319"/>
    </source>
</evidence>
<dbReference type="PROSITE" id="PS51158">
    <property type="entry name" value="ALPHA_KINASE"/>
    <property type="match status" value="1"/>
</dbReference>
<dbReference type="AlphaFoldDB" id="A0AAW0NHL4"/>
<keyword evidence="4" id="KW-0808">Transferase</keyword>
<organism evidence="13 14">
    <name type="scientific">Mugilogobius chulae</name>
    <name type="common">yellowstripe goby</name>
    <dbReference type="NCBI Taxonomy" id="88201"/>
    <lineage>
        <taxon>Eukaryota</taxon>
        <taxon>Metazoa</taxon>
        <taxon>Chordata</taxon>
        <taxon>Craniata</taxon>
        <taxon>Vertebrata</taxon>
        <taxon>Euteleostomi</taxon>
        <taxon>Actinopterygii</taxon>
        <taxon>Neopterygii</taxon>
        <taxon>Teleostei</taxon>
        <taxon>Neoteleostei</taxon>
        <taxon>Acanthomorphata</taxon>
        <taxon>Gobiaria</taxon>
        <taxon>Gobiiformes</taxon>
        <taxon>Gobioidei</taxon>
        <taxon>Gobiidae</taxon>
        <taxon>Gobionellinae</taxon>
        <taxon>Mugilogobius</taxon>
    </lineage>
</organism>
<dbReference type="InterPro" id="IPR007110">
    <property type="entry name" value="Ig-like_dom"/>
</dbReference>
<evidence type="ECO:0000256" key="5">
    <source>
        <dbReference type="ARBA" id="ARBA00022777"/>
    </source>
</evidence>
<feature type="region of interest" description="Disordered" evidence="10">
    <location>
        <begin position="412"/>
        <end position="452"/>
    </location>
</feature>
<dbReference type="GO" id="GO:0005524">
    <property type="term" value="F:ATP binding"/>
    <property type="evidence" value="ECO:0007669"/>
    <property type="project" value="InterPro"/>
</dbReference>
<evidence type="ECO:0000256" key="9">
    <source>
        <dbReference type="ARBA" id="ARBA00048679"/>
    </source>
</evidence>
<dbReference type="InterPro" id="IPR036179">
    <property type="entry name" value="Ig-like_dom_sf"/>
</dbReference>
<dbReference type="SUPFAM" id="SSF48726">
    <property type="entry name" value="Immunoglobulin"/>
    <property type="match status" value="1"/>
</dbReference>
<evidence type="ECO:0000256" key="2">
    <source>
        <dbReference type="ARBA" id="ARBA00012513"/>
    </source>
</evidence>
<dbReference type="Pfam" id="PF07679">
    <property type="entry name" value="I-set"/>
    <property type="match status" value="1"/>
</dbReference>
<evidence type="ECO:0000256" key="3">
    <source>
        <dbReference type="ARBA" id="ARBA00022527"/>
    </source>
</evidence>
<dbReference type="InterPro" id="IPR013098">
    <property type="entry name" value="Ig_I-set"/>
</dbReference>
<evidence type="ECO:0000256" key="1">
    <source>
        <dbReference type="ARBA" id="ARBA00008651"/>
    </source>
</evidence>
<dbReference type="PANTHER" id="PTHR47091:SF2">
    <property type="entry name" value="ALPHA-PROTEIN KINASE 2"/>
    <property type="match status" value="1"/>
</dbReference>
<evidence type="ECO:0000256" key="4">
    <source>
        <dbReference type="ARBA" id="ARBA00022679"/>
    </source>
</evidence>
<dbReference type="InterPro" id="IPR013783">
    <property type="entry name" value="Ig-like_fold"/>
</dbReference>
<evidence type="ECO:0000259" key="12">
    <source>
        <dbReference type="PROSITE" id="PS51158"/>
    </source>
</evidence>
<protein>
    <recommendedName>
        <fullName evidence="2">non-specific serine/threonine protein kinase</fullName>
        <ecNumber evidence="2">2.7.11.1</ecNumber>
    </recommendedName>
</protein>
<feature type="compositionally biased region" description="Polar residues" evidence="10">
    <location>
        <begin position="325"/>
        <end position="334"/>
    </location>
</feature>
<keyword evidence="3" id="KW-0723">Serine/threonine-protein kinase</keyword>
<dbReference type="CDD" id="cd00096">
    <property type="entry name" value="Ig"/>
    <property type="match status" value="1"/>
</dbReference>
<dbReference type="GO" id="GO:0004674">
    <property type="term" value="F:protein serine/threonine kinase activity"/>
    <property type="evidence" value="ECO:0007669"/>
    <property type="project" value="UniProtKB-KW"/>
</dbReference>
<feature type="domain" description="Alpha-type protein kinase" evidence="12">
    <location>
        <begin position="635"/>
        <end position="771"/>
    </location>
</feature>
<dbReference type="EMBL" id="JBBPFD010000015">
    <property type="protein sequence ID" value="KAK7896536.1"/>
    <property type="molecule type" value="Genomic_DNA"/>
</dbReference>
<dbReference type="Proteomes" id="UP001460270">
    <property type="component" value="Unassembled WGS sequence"/>
</dbReference>
<keyword evidence="14" id="KW-1185">Reference proteome</keyword>
<feature type="compositionally biased region" description="Basic and acidic residues" evidence="10">
    <location>
        <begin position="425"/>
        <end position="440"/>
    </location>
</feature>
<comment type="catalytic activity">
    <reaction evidence="9">
        <text>L-seryl-[protein] + ATP = O-phospho-L-seryl-[protein] + ADP + H(+)</text>
        <dbReference type="Rhea" id="RHEA:17989"/>
        <dbReference type="Rhea" id="RHEA-COMP:9863"/>
        <dbReference type="Rhea" id="RHEA-COMP:11604"/>
        <dbReference type="ChEBI" id="CHEBI:15378"/>
        <dbReference type="ChEBI" id="CHEBI:29999"/>
        <dbReference type="ChEBI" id="CHEBI:30616"/>
        <dbReference type="ChEBI" id="CHEBI:83421"/>
        <dbReference type="ChEBI" id="CHEBI:456216"/>
        <dbReference type="EC" id="2.7.11.1"/>
    </reaction>
</comment>
<dbReference type="SMART" id="SM00811">
    <property type="entry name" value="Alpha_kinase"/>
    <property type="match status" value="1"/>
</dbReference>
<feature type="region of interest" description="Disordered" evidence="10">
    <location>
        <begin position="300"/>
        <end position="398"/>
    </location>
</feature>
<dbReference type="SUPFAM" id="SSF56112">
    <property type="entry name" value="Protein kinase-like (PK-like)"/>
    <property type="match status" value="1"/>
</dbReference>
<feature type="compositionally biased region" description="Polar residues" evidence="10">
    <location>
        <begin position="58"/>
        <end position="69"/>
    </location>
</feature>
<comment type="catalytic activity">
    <reaction evidence="8">
        <text>L-threonyl-[protein] + ATP = O-phospho-L-threonyl-[protein] + ADP + H(+)</text>
        <dbReference type="Rhea" id="RHEA:46608"/>
        <dbReference type="Rhea" id="RHEA-COMP:11060"/>
        <dbReference type="Rhea" id="RHEA-COMP:11605"/>
        <dbReference type="ChEBI" id="CHEBI:15378"/>
        <dbReference type="ChEBI" id="CHEBI:30013"/>
        <dbReference type="ChEBI" id="CHEBI:30616"/>
        <dbReference type="ChEBI" id="CHEBI:61977"/>
        <dbReference type="ChEBI" id="CHEBI:456216"/>
        <dbReference type="EC" id="2.7.11.1"/>
    </reaction>
</comment>
<reference evidence="14" key="1">
    <citation type="submission" date="2024-04" db="EMBL/GenBank/DDBJ databases">
        <title>Salinicola lusitanus LLJ914,a marine bacterium isolated from the Okinawa Trough.</title>
        <authorList>
            <person name="Li J."/>
        </authorList>
    </citation>
    <scope>NUCLEOTIDE SEQUENCE [LARGE SCALE GENOMIC DNA]</scope>
</reference>
<gene>
    <name evidence="13" type="ORF">WMY93_021861</name>
</gene>
<evidence type="ECO:0000256" key="10">
    <source>
        <dbReference type="SAM" id="MobiDB-lite"/>
    </source>
</evidence>
<comment type="similarity">
    <text evidence="1">Belongs to the protein kinase superfamily. Alpha-type protein kinase family. ALPK subfamily.</text>
</comment>
<feature type="region of interest" description="Disordered" evidence="10">
    <location>
        <begin position="57"/>
        <end position="82"/>
    </location>
</feature>
<feature type="compositionally biased region" description="Basic and acidic residues" evidence="10">
    <location>
        <begin position="356"/>
        <end position="379"/>
    </location>
</feature>
<evidence type="ECO:0000259" key="11">
    <source>
        <dbReference type="PROSITE" id="PS50835"/>
    </source>
</evidence>
<keyword evidence="7" id="KW-0393">Immunoglobulin domain</keyword>
<keyword evidence="6" id="KW-1015">Disulfide bond</keyword>
<name>A0AAW0NHL4_9GOBI</name>
<proteinExistence type="inferred from homology"/>
<sequence>MGVQDKPLDSHNITESSVFSEQSCLTCCLGGEIQEKENIEPMYTTKVELEKVIKCQTEPKQQSMSSDEVTTSKKGSEDGNQASFSSLDLAAEQDIDRSCTPTETLKVAYPVNESLNILSTLTTTKSQHVPKEDSSPGLNVHVLSNTLVDLDGACQVEPLLRSPKFIMPSAPLSIGSSLVTQTPGSSLNGDQKETGWDLNRDSVYPNEALDCEPNSDDITDFSSESTEDLAVSTQIEVDSTADEVTQYSFTENKSIFEESRDLLNLAVIPNDHFTVCEEKRVACFTLDLFDPFLPLTAKASAARMPHKTHKSGLEAKARSKKDRPTGQSHSVQTFRKQENIHPNVEAEPQPCTFKENVSKEQETRLENKDRENVIETVESHKRKWADSTTESLTEVENEAKIDKARSDILKEKQVTKATDQATSQKKTEKAETKSPPKDKLPQNSNNEDLIKKRRLSQDKFGKLVSSLETKLTKGEPSKAVEDKTDVSATRRKAYSEVVKQKSVKPKQDLKVVQPIQAVSVSGDPQSLCLWCQFSDVLTDYTVTWRKDGAVLTEINRSAGDESRVSLTVSNASHKDLGKYHCELKNAHGRVTLDFVLTYELLSEIVVPITPKTTAAVPVEVGHEEENINCSRLMFKDNFLVEQYFGESHSASIVTQKIHFGEGMHRRAFRTTLQAGQIPLLVPGHACVLKVHNAISYGTNNNDELVQKNFNLAVEECQVQNTAREYIKAYTEVAQSFEAFGPVPEIIPIYLVHRPANDIPYATLEEELFGDL</sequence>
<evidence type="ECO:0000256" key="8">
    <source>
        <dbReference type="ARBA" id="ARBA00047899"/>
    </source>
</evidence>
<feature type="domain" description="Ig-like" evidence="11">
    <location>
        <begin position="505"/>
        <end position="597"/>
    </location>
</feature>
<evidence type="ECO:0000313" key="13">
    <source>
        <dbReference type="EMBL" id="KAK7896536.1"/>
    </source>
</evidence>
<dbReference type="InterPro" id="IPR004166">
    <property type="entry name" value="a-kinase_dom"/>
</dbReference>
<keyword evidence="5" id="KW-0418">Kinase</keyword>
<dbReference type="Pfam" id="PF02816">
    <property type="entry name" value="Alpha_kinase"/>
    <property type="match status" value="1"/>
</dbReference>
<feature type="compositionally biased region" description="Polar residues" evidence="10">
    <location>
        <begin position="415"/>
        <end position="424"/>
    </location>
</feature>
<dbReference type="EC" id="2.7.11.1" evidence="2"/>
<comment type="caution">
    <text evidence="13">The sequence shown here is derived from an EMBL/GenBank/DDBJ whole genome shotgun (WGS) entry which is preliminary data.</text>
</comment>
<dbReference type="InterPro" id="IPR011009">
    <property type="entry name" value="Kinase-like_dom_sf"/>
</dbReference>
<dbReference type="Gene3D" id="2.60.40.10">
    <property type="entry name" value="Immunoglobulins"/>
    <property type="match status" value="1"/>
</dbReference>
<evidence type="ECO:0000313" key="14">
    <source>
        <dbReference type="Proteomes" id="UP001460270"/>
    </source>
</evidence>